<feature type="domain" description="FLYWCH-type" evidence="4">
    <location>
        <begin position="8"/>
        <end position="65"/>
    </location>
</feature>
<keyword evidence="1" id="KW-0479">Metal-binding</keyword>
<comment type="caution">
    <text evidence="5">The sequence shown here is derived from an EMBL/GenBank/DDBJ whole genome shotgun (WGS) entry which is preliminary data.</text>
</comment>
<keyword evidence="3" id="KW-0862">Zinc</keyword>
<feature type="domain" description="FLYWCH-type" evidence="4">
    <location>
        <begin position="78"/>
        <end position="132"/>
    </location>
</feature>
<dbReference type="Pfam" id="PF04500">
    <property type="entry name" value="FLYWCH"/>
    <property type="match status" value="2"/>
</dbReference>
<accession>A0ABD2NG49</accession>
<keyword evidence="6" id="KW-1185">Reference proteome</keyword>
<dbReference type="AlphaFoldDB" id="A0ABD2NG49"/>
<dbReference type="Gene3D" id="2.20.25.240">
    <property type="match status" value="2"/>
</dbReference>
<dbReference type="Proteomes" id="UP001516400">
    <property type="component" value="Unassembled WGS sequence"/>
</dbReference>
<evidence type="ECO:0000259" key="4">
    <source>
        <dbReference type="Pfam" id="PF04500"/>
    </source>
</evidence>
<evidence type="ECO:0000256" key="1">
    <source>
        <dbReference type="ARBA" id="ARBA00022723"/>
    </source>
</evidence>
<organism evidence="5 6">
    <name type="scientific">Cryptolaemus montrouzieri</name>
    <dbReference type="NCBI Taxonomy" id="559131"/>
    <lineage>
        <taxon>Eukaryota</taxon>
        <taxon>Metazoa</taxon>
        <taxon>Ecdysozoa</taxon>
        <taxon>Arthropoda</taxon>
        <taxon>Hexapoda</taxon>
        <taxon>Insecta</taxon>
        <taxon>Pterygota</taxon>
        <taxon>Neoptera</taxon>
        <taxon>Endopterygota</taxon>
        <taxon>Coleoptera</taxon>
        <taxon>Polyphaga</taxon>
        <taxon>Cucujiformia</taxon>
        <taxon>Coccinelloidea</taxon>
        <taxon>Coccinellidae</taxon>
        <taxon>Scymninae</taxon>
        <taxon>Scymnini</taxon>
        <taxon>Cryptolaemus</taxon>
    </lineage>
</organism>
<dbReference type="GO" id="GO:0008270">
    <property type="term" value="F:zinc ion binding"/>
    <property type="evidence" value="ECO:0007669"/>
    <property type="project" value="UniProtKB-KW"/>
</dbReference>
<gene>
    <name evidence="5" type="ORF">HHI36_012683</name>
</gene>
<evidence type="ECO:0000256" key="3">
    <source>
        <dbReference type="ARBA" id="ARBA00022833"/>
    </source>
</evidence>
<protein>
    <recommendedName>
        <fullName evidence="4">FLYWCH-type domain-containing protein</fullName>
    </recommendedName>
</protein>
<dbReference type="InterPro" id="IPR007588">
    <property type="entry name" value="Znf_FLYWCH"/>
</dbReference>
<name>A0ABD2NG49_9CUCU</name>
<evidence type="ECO:0000256" key="2">
    <source>
        <dbReference type="ARBA" id="ARBA00022771"/>
    </source>
</evidence>
<keyword evidence="2" id="KW-0863">Zinc-finger</keyword>
<evidence type="ECO:0000313" key="6">
    <source>
        <dbReference type="Proteomes" id="UP001516400"/>
    </source>
</evidence>
<reference evidence="5 6" key="1">
    <citation type="journal article" date="2021" name="BMC Biol.">
        <title>Horizontally acquired antibacterial genes associated with adaptive radiation of ladybird beetles.</title>
        <authorList>
            <person name="Li H.S."/>
            <person name="Tang X.F."/>
            <person name="Huang Y.H."/>
            <person name="Xu Z.Y."/>
            <person name="Chen M.L."/>
            <person name="Du X.Y."/>
            <person name="Qiu B.Y."/>
            <person name="Chen P.T."/>
            <person name="Zhang W."/>
            <person name="Slipinski A."/>
            <person name="Escalona H.E."/>
            <person name="Waterhouse R.M."/>
            <person name="Zwick A."/>
            <person name="Pang H."/>
        </authorList>
    </citation>
    <scope>NUCLEOTIDE SEQUENCE [LARGE SCALE GENOMIC DNA]</scope>
    <source>
        <strain evidence="5">SYSU2018</strain>
    </source>
</reference>
<evidence type="ECO:0000313" key="5">
    <source>
        <dbReference type="EMBL" id="KAL3277332.1"/>
    </source>
</evidence>
<proteinExistence type="predicted"/>
<dbReference type="EMBL" id="JABFTP020000103">
    <property type="protein sequence ID" value="KAL3277332.1"/>
    <property type="molecule type" value="Genomic_DNA"/>
</dbReference>
<sequence length="160" mass="18777">MDAGRIFVVPGRKHPKIIVDEDEYELHGNYKTKTMWRCTHYHKSRCRANATTFGKMLKKQNEHNHEPTRPGLIHVIPGKKYPKIILNMDEYEKTGSRNHGNLWRCTQYYKTRCSSRLITFKNKVKIRSGHNHDPVNPNINSATPLKVHLSYEDQRKPSLL</sequence>